<protein>
    <submittedName>
        <fullName evidence="2">Uncharacterized protein</fullName>
    </submittedName>
</protein>
<reference evidence="2 3" key="1">
    <citation type="journal article" date="2018" name="Nat. Biotechnol.">
        <title>A standardized bacterial taxonomy based on genome phylogeny substantially revises the tree of life.</title>
        <authorList>
            <person name="Parks D.H."/>
            <person name="Chuvochina M."/>
            <person name="Waite D.W."/>
            <person name="Rinke C."/>
            <person name="Skarshewski A."/>
            <person name="Chaumeil P.A."/>
            <person name="Hugenholtz P."/>
        </authorList>
    </citation>
    <scope>NUCLEOTIDE SEQUENCE [LARGE SCALE GENOMIC DNA]</scope>
    <source>
        <strain evidence="2">UBA9359</strain>
    </source>
</reference>
<name>A0A3D5J6Z2_9FLAO</name>
<keyword evidence="1" id="KW-0472">Membrane</keyword>
<evidence type="ECO:0000313" key="3">
    <source>
        <dbReference type="Proteomes" id="UP000264330"/>
    </source>
</evidence>
<accession>A0A3D5J6Z2</accession>
<dbReference type="RefSeq" id="WP_013069590.1">
    <property type="nucleotide sequence ID" value="NZ_CAJXAW010000003.1"/>
</dbReference>
<keyword evidence="1" id="KW-0812">Transmembrane</keyword>
<proteinExistence type="predicted"/>
<dbReference type="AlphaFoldDB" id="A0A3D5J6Z2"/>
<evidence type="ECO:0000313" key="2">
    <source>
        <dbReference type="EMBL" id="HCV83130.1"/>
    </source>
</evidence>
<dbReference type="EMBL" id="DPMF01000432">
    <property type="protein sequence ID" value="HCV83130.1"/>
    <property type="molecule type" value="Genomic_DNA"/>
</dbReference>
<gene>
    <name evidence="2" type="ORF">DGQ38_19000</name>
</gene>
<evidence type="ECO:0000256" key="1">
    <source>
        <dbReference type="SAM" id="Phobius"/>
    </source>
</evidence>
<dbReference type="PROSITE" id="PS51257">
    <property type="entry name" value="PROKAR_LIPOPROTEIN"/>
    <property type="match status" value="1"/>
</dbReference>
<sequence length="246" mass="27593">MKKKYSVIAIKCTEACLKVVYFFATIAFIHLFGSCNSDDVLVTENKRMAVFATVLDSKNVALPDIPVNVTTNAFEDYNILGASRSKAGGSVDFVSLVSYNRGVAINFNPVSSAVYNPNFTNVSYIDPREIVDREQRIDLDVVKLSRVQDVNVSISLLSQTSNLVVKIQYYKSIQSFALNQNIDPLLIPENITSNYLKLDEENPTFENSWKLPVGSPIKFFYKKEDEIQKDTTITVNATTNSIDLEF</sequence>
<keyword evidence="1" id="KW-1133">Transmembrane helix</keyword>
<organism evidence="2 3">
    <name type="scientific">Zunongwangia profunda</name>
    <dbReference type="NCBI Taxonomy" id="398743"/>
    <lineage>
        <taxon>Bacteria</taxon>
        <taxon>Pseudomonadati</taxon>
        <taxon>Bacteroidota</taxon>
        <taxon>Flavobacteriia</taxon>
        <taxon>Flavobacteriales</taxon>
        <taxon>Flavobacteriaceae</taxon>
        <taxon>Zunongwangia</taxon>
    </lineage>
</organism>
<comment type="caution">
    <text evidence="2">The sequence shown here is derived from an EMBL/GenBank/DDBJ whole genome shotgun (WGS) entry which is preliminary data.</text>
</comment>
<dbReference type="Proteomes" id="UP000264330">
    <property type="component" value="Unassembled WGS sequence"/>
</dbReference>
<feature type="transmembrane region" description="Helical" evidence="1">
    <location>
        <begin position="12"/>
        <end position="33"/>
    </location>
</feature>